<dbReference type="PRINTS" id="PR00744">
    <property type="entry name" value="GLHYDRLASE37"/>
</dbReference>
<dbReference type="Pfam" id="PF01204">
    <property type="entry name" value="Trehalase"/>
    <property type="match status" value="1"/>
</dbReference>
<dbReference type="RefSeq" id="WP_083966206.1">
    <property type="nucleotide sequence ID" value="NZ_CP014841.1"/>
</dbReference>
<dbReference type="STRING" id="445710.ATSB10_25470"/>
<dbReference type="InterPro" id="IPR001661">
    <property type="entry name" value="Glyco_hydro_37"/>
</dbReference>
<feature type="chain" id="PRO_5007817647" evidence="3">
    <location>
        <begin position="24"/>
        <end position="555"/>
    </location>
</feature>
<dbReference type="GO" id="GO:0004555">
    <property type="term" value="F:alpha,alpha-trehalase activity"/>
    <property type="evidence" value="ECO:0007669"/>
    <property type="project" value="UniProtKB-EC"/>
</dbReference>
<sequence>MKRRSLRPVLAAMLLLASTAVAAAQADPAATRAYIDKAWTTLTRATDDCASLVDPKVATEPVLYLPADVPMPPSLEATRHRCKVDVRRLPRVVTALGQIDARTLPVQGLLYLPHPYVVPGGMFNEMYGWDSYFIVLGLVADHHADLARGMVDNFLYEIDHYGGVLNANRSYYFSRSQPPFLGEMMRAVIDDPASFPDADAATAWLRKAYPLAVKDHAIWLGKPHQAGDTGLARYMDLGAGPVLEMRNADYLKGVIRYLEKHPAKNHGYLVRAPEHPDATEATRLKTRSCDLAASPVCADAWADGYRLSADYYAGDRAMRESGFDTNFHFGPYGAATHHYAAVGLNSLLYRYERDLHDFALRLGKPAEAAHWAALAAQRKAAMNKYLWRADRGLFMDYDTTTGQPSDDPYLTTFYPLWAGLATPAQAKSVRDHLALFERKGGLAMSGDASGAQWDQPFGWAPTNWLAVKGLDDYGFHDDARRIAAKFAGTVDRSLAADGTIREKYNMVSGNADVRITAGYTENVIGFGWTNGVWLKLHQLLDRAPAGKAETATVTP</sequence>
<keyword evidence="5" id="KW-1185">Reference proteome</keyword>
<dbReference type="SUPFAM" id="SSF48208">
    <property type="entry name" value="Six-hairpin glycosidases"/>
    <property type="match status" value="1"/>
</dbReference>
<gene>
    <name evidence="4" type="ORF">ATSB10_25470</name>
</gene>
<evidence type="ECO:0000313" key="5">
    <source>
        <dbReference type="Proteomes" id="UP000077255"/>
    </source>
</evidence>
<dbReference type="PATRIC" id="fig|445710.3.peg.2542"/>
<reference evidence="4 5" key="1">
    <citation type="submission" date="2016-02" db="EMBL/GenBank/DDBJ databases">
        <title>Complete genome sequencing and analysis of ATSB10, Dyella thiooxydans isolated from rhizosphere soil of sunflower (Helianthus annuus L.).</title>
        <authorList>
            <person name="Lee Y."/>
            <person name="Hwangbo K."/>
            <person name="Chung H."/>
            <person name="Yoo J."/>
            <person name="Kim K.Y."/>
            <person name="Sa T.M."/>
            <person name="Um Y."/>
            <person name="Madhaiyan M."/>
        </authorList>
    </citation>
    <scope>NUCLEOTIDE SEQUENCE [LARGE SCALE GENOMIC DNA]</scope>
    <source>
        <strain evidence="4 5">ATSB10</strain>
    </source>
</reference>
<dbReference type="EMBL" id="CP014841">
    <property type="protein sequence ID" value="AND70001.1"/>
    <property type="molecule type" value="Genomic_DNA"/>
</dbReference>
<dbReference type="Gene3D" id="1.50.10.10">
    <property type="match status" value="1"/>
</dbReference>
<dbReference type="OrthoDB" id="106887at2"/>
<organism evidence="4 5">
    <name type="scientific">Dyella thiooxydans</name>
    <dbReference type="NCBI Taxonomy" id="445710"/>
    <lineage>
        <taxon>Bacteria</taxon>
        <taxon>Pseudomonadati</taxon>
        <taxon>Pseudomonadota</taxon>
        <taxon>Gammaproteobacteria</taxon>
        <taxon>Lysobacterales</taxon>
        <taxon>Rhodanobacteraceae</taxon>
        <taxon>Dyella</taxon>
    </lineage>
</organism>
<dbReference type="InterPro" id="IPR012341">
    <property type="entry name" value="6hp_glycosidase-like_sf"/>
</dbReference>
<protein>
    <submittedName>
        <fullName evidence="4">Alpha,alpha-trehalase</fullName>
        <ecNumber evidence="4">3.2.1.28</ecNumber>
    </submittedName>
</protein>
<dbReference type="GO" id="GO:0005993">
    <property type="term" value="P:trehalose catabolic process"/>
    <property type="evidence" value="ECO:0007669"/>
    <property type="project" value="TreeGrafter"/>
</dbReference>
<dbReference type="PROSITE" id="PS00928">
    <property type="entry name" value="TREHALASE_2"/>
    <property type="match status" value="1"/>
</dbReference>
<keyword evidence="2 4" id="KW-0326">Glycosidase</keyword>
<proteinExistence type="predicted"/>
<dbReference type="InterPro" id="IPR008928">
    <property type="entry name" value="6-hairpin_glycosidase_sf"/>
</dbReference>
<dbReference type="InterPro" id="IPR018232">
    <property type="entry name" value="Glyco_hydro_37_CS"/>
</dbReference>
<dbReference type="PANTHER" id="PTHR23403:SF6">
    <property type="entry name" value="CYTOSOLIC NEUTRAL TREHALASE-RELATED"/>
    <property type="match status" value="1"/>
</dbReference>
<dbReference type="Proteomes" id="UP000077255">
    <property type="component" value="Chromosome"/>
</dbReference>
<evidence type="ECO:0000256" key="3">
    <source>
        <dbReference type="SAM" id="SignalP"/>
    </source>
</evidence>
<dbReference type="AlphaFoldDB" id="A0A160N288"/>
<accession>A0A160N288</accession>
<evidence type="ECO:0000256" key="1">
    <source>
        <dbReference type="ARBA" id="ARBA00022801"/>
    </source>
</evidence>
<dbReference type="EC" id="3.2.1.28" evidence="4"/>
<evidence type="ECO:0000313" key="4">
    <source>
        <dbReference type="EMBL" id="AND70001.1"/>
    </source>
</evidence>
<keyword evidence="1 4" id="KW-0378">Hydrolase</keyword>
<keyword evidence="3" id="KW-0732">Signal</keyword>
<feature type="signal peptide" evidence="3">
    <location>
        <begin position="1"/>
        <end position="23"/>
    </location>
</feature>
<evidence type="ECO:0000256" key="2">
    <source>
        <dbReference type="ARBA" id="ARBA00023295"/>
    </source>
</evidence>
<name>A0A160N288_9GAMM</name>
<dbReference type="PANTHER" id="PTHR23403">
    <property type="entry name" value="TREHALASE"/>
    <property type="match status" value="1"/>
</dbReference>
<dbReference type="KEGG" id="dtx:ATSB10_25470"/>